<reference evidence="2" key="1">
    <citation type="journal article" date="2009" name="BMC Genomics">
        <title>The complete genome sequence of Staphylothermus marinus reveals differences in sulfur metabolism among heterotrophic Crenarchaeota.</title>
        <authorList>
            <person name="Anderson I.J."/>
            <person name="Dharmarajan L."/>
            <person name="Rodriguez J."/>
            <person name="Hooper S."/>
            <person name="Porat I."/>
            <person name="Ulrich L.E."/>
            <person name="Elkins J.G."/>
            <person name="Mavromatis K."/>
            <person name="Sun H."/>
            <person name="Land M."/>
            <person name="Lapidus A."/>
            <person name="Lucas S."/>
            <person name="Barry K."/>
            <person name="Huber H."/>
            <person name="Zhulin I.B."/>
            <person name="Whitman W.B."/>
            <person name="Mukhopadhyay B."/>
            <person name="Woese C."/>
            <person name="Bristow J."/>
            <person name="Kyrpides N."/>
        </authorList>
    </citation>
    <scope>NUCLEOTIDE SEQUENCE [LARGE SCALE GENOMIC DNA]</scope>
    <source>
        <strain evidence="2">ATCC 43588 / DSM 3639 / JCM 9404 / F1</strain>
    </source>
</reference>
<evidence type="ECO:0000313" key="2">
    <source>
        <dbReference type="Proteomes" id="UP000000254"/>
    </source>
</evidence>
<dbReference type="STRING" id="399550.Smar_1263"/>
<proteinExistence type="predicted"/>
<dbReference type="Proteomes" id="UP000000254">
    <property type="component" value="Chromosome"/>
</dbReference>
<evidence type="ECO:0000313" key="1">
    <source>
        <dbReference type="EMBL" id="ABN70355.1"/>
    </source>
</evidence>
<dbReference type="eggNOG" id="arCOG12442">
    <property type="taxonomic scope" value="Archaea"/>
</dbReference>
<organism evidence="1 2">
    <name type="scientific">Staphylothermus marinus (strain ATCC 43588 / DSM 3639 / JCM 9404 / F1)</name>
    <dbReference type="NCBI Taxonomy" id="399550"/>
    <lineage>
        <taxon>Archaea</taxon>
        <taxon>Thermoproteota</taxon>
        <taxon>Thermoprotei</taxon>
        <taxon>Desulfurococcales</taxon>
        <taxon>Desulfurococcaceae</taxon>
        <taxon>Staphylothermus</taxon>
    </lineage>
</organism>
<dbReference type="OrthoDB" id="372541at2157"/>
<dbReference type="EMBL" id="CP000575">
    <property type="protein sequence ID" value="ABN70355.1"/>
    <property type="molecule type" value="Genomic_DNA"/>
</dbReference>
<dbReference type="AlphaFoldDB" id="A3DNZ5"/>
<reference evidence="1 2" key="2">
    <citation type="journal article" date="2009" name="Stand. Genomic Sci.">
        <title>Complete genome sequence of Staphylothermus marinus Stetter and Fiala 1986 type strain F1.</title>
        <authorList>
            <person name="Anderson I.J."/>
            <person name="Sun H."/>
            <person name="Lapidus A."/>
            <person name="Copeland A."/>
            <person name="Glavina Del Rio T."/>
            <person name="Tice H."/>
            <person name="Dalin E."/>
            <person name="Lucas S."/>
            <person name="Barry K."/>
            <person name="Land M."/>
            <person name="Richardson P."/>
            <person name="Huber H."/>
            <person name="Kyrpides N.C."/>
        </authorList>
    </citation>
    <scope>NUCLEOTIDE SEQUENCE [LARGE SCALE GENOMIC DNA]</scope>
    <source>
        <strain evidence="2">ATCC 43588 / DSM 3639 / JCM 9404 / F1</strain>
    </source>
</reference>
<name>A3DNZ5_STAMF</name>
<evidence type="ECO:0008006" key="3">
    <source>
        <dbReference type="Google" id="ProtNLM"/>
    </source>
</evidence>
<accession>A3DNZ5</accession>
<protein>
    <recommendedName>
        <fullName evidence="3">SHSP domain-containing protein</fullName>
    </recommendedName>
</protein>
<dbReference type="KEGG" id="smr:Smar_1263"/>
<gene>
    <name evidence="1" type="ordered locus">Smar_1263</name>
</gene>
<dbReference type="HOGENOM" id="CLU_2353325_0_0_2"/>
<keyword evidence="2" id="KW-1185">Reference proteome</keyword>
<sequence>MEGLSPIYKWTKPLSYDMVYRGFNKARIVVFAEALDENNYKVVAREKDLLIYGYDELSNETYYLKIKLWFKIKKVEKVLKNGILTLNVKGKRFWIF</sequence>